<proteinExistence type="predicted"/>
<dbReference type="EMBL" id="CAJVQC010101461">
    <property type="protein sequence ID" value="CAG8831451.1"/>
    <property type="molecule type" value="Genomic_DNA"/>
</dbReference>
<dbReference type="Proteomes" id="UP000789920">
    <property type="component" value="Unassembled WGS sequence"/>
</dbReference>
<reference evidence="1" key="1">
    <citation type="submission" date="2021-06" db="EMBL/GenBank/DDBJ databases">
        <authorList>
            <person name="Kallberg Y."/>
            <person name="Tangrot J."/>
            <person name="Rosling A."/>
        </authorList>
    </citation>
    <scope>NUCLEOTIDE SEQUENCE</scope>
    <source>
        <strain evidence="1">MA461A</strain>
    </source>
</reference>
<name>A0ACA9S8M0_9GLOM</name>
<organism evidence="1 2">
    <name type="scientific">Racocetra persica</name>
    <dbReference type="NCBI Taxonomy" id="160502"/>
    <lineage>
        <taxon>Eukaryota</taxon>
        <taxon>Fungi</taxon>
        <taxon>Fungi incertae sedis</taxon>
        <taxon>Mucoromycota</taxon>
        <taxon>Glomeromycotina</taxon>
        <taxon>Glomeromycetes</taxon>
        <taxon>Diversisporales</taxon>
        <taxon>Gigasporaceae</taxon>
        <taxon>Racocetra</taxon>
    </lineage>
</organism>
<sequence>DVMMSTARNFASTPKPTTRSSSSTHKVSWANVLLPFCEGPEIFSDKEVYSYDDNVVIIWDKYPKAKIHLLVMPRRKIDSLKELKRQDLNLIETMKLKGQEMIDRFKESEPKLVFRMGFHMIPSLKQLHMHVISQDFVSPTLSTKKHWNSFTTPFFKDVEEVEMLLREKGQIE</sequence>
<feature type="non-terminal residue" evidence="1">
    <location>
        <position position="1"/>
    </location>
</feature>
<feature type="non-terminal residue" evidence="1">
    <location>
        <position position="172"/>
    </location>
</feature>
<evidence type="ECO:0000313" key="1">
    <source>
        <dbReference type="EMBL" id="CAG8831451.1"/>
    </source>
</evidence>
<gene>
    <name evidence="1" type="ORF">RPERSI_LOCUS28146</name>
</gene>
<keyword evidence="2" id="KW-1185">Reference proteome</keyword>
<protein>
    <submittedName>
        <fullName evidence="1">9567_t:CDS:1</fullName>
    </submittedName>
</protein>
<comment type="caution">
    <text evidence="1">The sequence shown here is derived from an EMBL/GenBank/DDBJ whole genome shotgun (WGS) entry which is preliminary data.</text>
</comment>
<accession>A0ACA9S8M0</accession>
<evidence type="ECO:0000313" key="2">
    <source>
        <dbReference type="Proteomes" id="UP000789920"/>
    </source>
</evidence>